<dbReference type="HOGENOM" id="CLU_616438_0_0_6"/>
<feature type="domain" description="Glycosyl transferase family 1" evidence="2">
    <location>
        <begin position="214"/>
        <end position="327"/>
    </location>
</feature>
<dbReference type="EMBL" id="CP001103">
    <property type="protein sequence ID" value="AEA98771.1"/>
    <property type="molecule type" value="Genomic_DNA"/>
</dbReference>
<name>F2G8R1_ALTMD</name>
<dbReference type="Gene3D" id="3.40.50.2000">
    <property type="entry name" value="Glycogen Phosphorylase B"/>
    <property type="match status" value="1"/>
</dbReference>
<keyword evidence="4" id="KW-1185">Reference proteome</keyword>
<organism evidence="3 4">
    <name type="scientific">Alteromonas mediterranea (strain DSM 17117 / CIP 110805 / LMG 28347 / Deep ecotype)</name>
    <dbReference type="NCBI Taxonomy" id="1774373"/>
    <lineage>
        <taxon>Bacteria</taxon>
        <taxon>Pseudomonadati</taxon>
        <taxon>Pseudomonadota</taxon>
        <taxon>Gammaproteobacteria</taxon>
        <taxon>Alteromonadales</taxon>
        <taxon>Alteromonadaceae</taxon>
        <taxon>Alteromonas/Salinimonas group</taxon>
        <taxon>Alteromonas</taxon>
    </lineage>
</organism>
<dbReference type="SUPFAM" id="SSF53756">
    <property type="entry name" value="UDP-Glycosyltransferase/glycogen phosphorylase"/>
    <property type="match status" value="1"/>
</dbReference>
<dbReference type="PANTHER" id="PTHR46401:SF2">
    <property type="entry name" value="GLYCOSYLTRANSFERASE WBBK-RELATED"/>
    <property type="match status" value="1"/>
</dbReference>
<evidence type="ECO:0000313" key="4">
    <source>
        <dbReference type="Proteomes" id="UP000001870"/>
    </source>
</evidence>
<dbReference type="PANTHER" id="PTHR46401">
    <property type="entry name" value="GLYCOSYLTRANSFERASE WBBK-RELATED"/>
    <property type="match status" value="1"/>
</dbReference>
<dbReference type="InterPro" id="IPR001296">
    <property type="entry name" value="Glyco_trans_1"/>
</dbReference>
<evidence type="ECO:0000313" key="3">
    <source>
        <dbReference type="EMBL" id="AEA98771.1"/>
    </source>
</evidence>
<dbReference type="AlphaFoldDB" id="F2G8R1"/>
<reference evidence="3 4" key="2">
    <citation type="journal article" date="2015" name="Antonie Van Leeuwenhoek">
        <title>Ecophysiological diversity of a novel member of the genus Alteromonas, and description of Alteromonas mediterranea sp. nov.</title>
        <authorList>
            <person name="Ivanova E.P."/>
            <person name="Lopez-Perez M."/>
            <person name="Zabalos M."/>
            <person name="Nguyen S.H."/>
            <person name="Webb H.K."/>
            <person name="Ryan J."/>
            <person name="Lagutin K."/>
            <person name="Vyssotski M."/>
            <person name="Crawford R.J."/>
            <person name="Rodriguez-Valera F."/>
        </authorList>
    </citation>
    <scope>NUCLEOTIDE SEQUENCE [LARGE SCALE GENOMIC DNA]</scope>
    <source>
        <strain evidence="4">DSM 17117 / CIP 110805 / LMG 28347 / Deep ecotype</strain>
    </source>
</reference>
<sequence length="434" mass="50669">MKDKLIEMIKYDYNKAKVVFLPLIYLANSYYVKQRPSKYLSFLSTVFRLNWPGTFNFCVRKVRTNFLVGKENSLPKEVLEDFLSNIQNIERYKRFLDEPQAMMPSIITVIAPANASSKGVIIIAYSYYFLIFLKSFDFQEVAKKYHIVLEPSWNGLCEEAILAFAHLTSPVFVMAYEQRDYKFLQSINANIVPVKLSANWWINPKMFGANCTVERDIDVIMIAAWAKFKRHQEFFKALKKIKAKGNKLKVVLVGYPNDLEIEDIKRQAEEYGVLDWLEFHQWISPSEVSSLLSRSKVNVLWSRFEGLNRAIIEGMCCNTPCIVRSGFNFGMQYPYINENTGKYSSETSLSEDILNTINNYKLYEPRKFIEQNHNCFIAARILADTISQYDKDFERENLVTKTSELNGMQYICEQDEKRMKADYNYLTSLIKNKV</sequence>
<dbReference type="KEGG" id="amc:MADE_1013185"/>
<dbReference type="Proteomes" id="UP000001870">
    <property type="component" value="Chromosome"/>
</dbReference>
<dbReference type="RefSeq" id="WP_012519063.1">
    <property type="nucleotide sequence ID" value="NC_011138.3"/>
</dbReference>
<keyword evidence="1" id="KW-0808">Transferase</keyword>
<evidence type="ECO:0000256" key="1">
    <source>
        <dbReference type="ARBA" id="ARBA00022679"/>
    </source>
</evidence>
<dbReference type="Pfam" id="PF00534">
    <property type="entry name" value="Glycos_transf_1"/>
    <property type="match status" value="1"/>
</dbReference>
<dbReference type="GO" id="GO:0016757">
    <property type="term" value="F:glycosyltransferase activity"/>
    <property type="evidence" value="ECO:0007669"/>
    <property type="project" value="InterPro"/>
</dbReference>
<evidence type="ECO:0000259" key="2">
    <source>
        <dbReference type="Pfam" id="PF00534"/>
    </source>
</evidence>
<gene>
    <name evidence="3" type="ordered locus">MADE_1013185</name>
</gene>
<protein>
    <recommendedName>
        <fullName evidence="2">Glycosyl transferase family 1 domain-containing protein</fullName>
    </recommendedName>
</protein>
<reference evidence="3 4" key="1">
    <citation type="journal article" date="2008" name="ISME J.">
        <title>Comparative genomics of two ecotypes of the marine planktonic copiotroph Alteromonas macleodii suggests alternative lifestyles associated with different kinds of particulate organic matter.</title>
        <authorList>
            <person name="Ivars-Martinez E."/>
            <person name="Martin-Cuadrado A.B."/>
            <person name="D'Auria G."/>
            <person name="Mira A."/>
            <person name="Ferriera S."/>
            <person name="Johnson J."/>
            <person name="Friedman R."/>
            <person name="Rodriguez-Valera F."/>
        </authorList>
    </citation>
    <scope>NUCLEOTIDE SEQUENCE [LARGE SCALE GENOMIC DNA]</scope>
    <source>
        <strain evidence="4">DSM 17117 / CIP 110805 / LMG 28347 / Deep ecotype</strain>
    </source>
</reference>
<proteinExistence type="predicted"/>
<accession>F2G8R1</accession>